<evidence type="ECO:0000313" key="2">
    <source>
        <dbReference type="Proteomes" id="UP001186974"/>
    </source>
</evidence>
<comment type="caution">
    <text evidence="1">The sequence shown here is derived from an EMBL/GenBank/DDBJ whole genome shotgun (WGS) entry which is preliminary data.</text>
</comment>
<accession>A0ACC3DKH3</accession>
<organism evidence="1 2">
    <name type="scientific">Coniosporium uncinatum</name>
    <dbReference type="NCBI Taxonomy" id="93489"/>
    <lineage>
        <taxon>Eukaryota</taxon>
        <taxon>Fungi</taxon>
        <taxon>Dikarya</taxon>
        <taxon>Ascomycota</taxon>
        <taxon>Pezizomycotina</taxon>
        <taxon>Dothideomycetes</taxon>
        <taxon>Dothideomycetes incertae sedis</taxon>
        <taxon>Coniosporium</taxon>
    </lineage>
</organism>
<proteinExistence type="predicted"/>
<evidence type="ECO:0000313" key="1">
    <source>
        <dbReference type="EMBL" id="KAK3076993.1"/>
    </source>
</evidence>
<name>A0ACC3DKH3_9PEZI</name>
<sequence>ASPELSPGTVMSAPIFASKTLKFLHWDILVPGRANQDMASSIAAGAFPSLQTVRAPSDHDGLVQDQCQQIEQVAHLSDNHLAKLEHYPHNDGHFLRSLPTARRAAQERNKRPRRPPYFKIYISDEEGKILHTHSIRLPLGMSHSNIEYSLESDIEGSNRAVADVADLVDPQGHQWSQDVCTGSWNQGHKLEVKWWSHAPRKRYEAIELSALF</sequence>
<keyword evidence="2" id="KW-1185">Reference proteome</keyword>
<gene>
    <name evidence="1" type="ORF">LTS18_011481</name>
</gene>
<dbReference type="Proteomes" id="UP001186974">
    <property type="component" value="Unassembled WGS sequence"/>
</dbReference>
<feature type="non-terminal residue" evidence="1">
    <location>
        <position position="1"/>
    </location>
</feature>
<protein>
    <submittedName>
        <fullName evidence="1">Uncharacterized protein</fullName>
    </submittedName>
</protein>
<reference evidence="1" key="1">
    <citation type="submission" date="2024-09" db="EMBL/GenBank/DDBJ databases">
        <title>Black Yeasts Isolated from many extreme environments.</title>
        <authorList>
            <person name="Coleine C."/>
            <person name="Stajich J.E."/>
            <person name="Selbmann L."/>
        </authorList>
    </citation>
    <scope>NUCLEOTIDE SEQUENCE</scope>
    <source>
        <strain evidence="1">CCFEE 5737</strain>
    </source>
</reference>
<dbReference type="EMBL" id="JAWDJW010003325">
    <property type="protein sequence ID" value="KAK3076993.1"/>
    <property type="molecule type" value="Genomic_DNA"/>
</dbReference>